<organism evidence="1 2">
    <name type="scientific">Cirrhinus molitorella</name>
    <name type="common">mud carp</name>
    <dbReference type="NCBI Taxonomy" id="172907"/>
    <lineage>
        <taxon>Eukaryota</taxon>
        <taxon>Metazoa</taxon>
        <taxon>Chordata</taxon>
        <taxon>Craniata</taxon>
        <taxon>Vertebrata</taxon>
        <taxon>Euteleostomi</taxon>
        <taxon>Actinopterygii</taxon>
        <taxon>Neopterygii</taxon>
        <taxon>Teleostei</taxon>
        <taxon>Ostariophysi</taxon>
        <taxon>Cypriniformes</taxon>
        <taxon>Cyprinidae</taxon>
        <taxon>Labeoninae</taxon>
        <taxon>Labeonini</taxon>
        <taxon>Cirrhinus</taxon>
    </lineage>
</organism>
<keyword evidence="2" id="KW-1185">Reference proteome</keyword>
<evidence type="ECO:0000313" key="1">
    <source>
        <dbReference type="EMBL" id="KAL1269021.1"/>
    </source>
</evidence>
<dbReference type="Gene3D" id="3.30.70.1820">
    <property type="entry name" value="L1 transposable element, RRM domain"/>
    <property type="match status" value="1"/>
</dbReference>
<name>A0ABR3MWJ8_9TELE</name>
<dbReference type="Proteomes" id="UP001558613">
    <property type="component" value="Unassembled WGS sequence"/>
</dbReference>
<comment type="caution">
    <text evidence="1">The sequence shown here is derived from an EMBL/GenBank/DDBJ whole genome shotgun (WGS) entry which is preliminary data.</text>
</comment>
<dbReference type="PANTHER" id="PTHR11505">
    <property type="entry name" value="L1 TRANSPOSABLE ELEMENT-RELATED"/>
    <property type="match status" value="1"/>
</dbReference>
<sequence length="142" mass="16506">MEFCKTRIAELERYSHRWNLRLQGVPEKEEEDIRAESIRICIATFPEGNKNLAEKIDTVHHIGKRSLNAARPRAVIIQFSSRVARDGVWRAAKSSEFLRGNGLHFTEDLTAFDREKRLILWPAVEKARKEGKRAYFVAPCFH</sequence>
<dbReference type="InterPro" id="IPR004244">
    <property type="entry name" value="Transposase_22"/>
</dbReference>
<accession>A0ABR3MWJ8</accession>
<evidence type="ECO:0000313" key="2">
    <source>
        <dbReference type="Proteomes" id="UP001558613"/>
    </source>
</evidence>
<gene>
    <name evidence="1" type="ORF">QQF64_031310</name>
</gene>
<reference evidence="1 2" key="1">
    <citation type="submission" date="2023-09" db="EMBL/GenBank/DDBJ databases">
        <authorList>
            <person name="Wang M."/>
        </authorList>
    </citation>
    <scope>NUCLEOTIDE SEQUENCE [LARGE SCALE GENOMIC DNA]</scope>
    <source>
        <strain evidence="1">GT-2023</strain>
        <tissue evidence="1">Liver</tissue>
    </source>
</reference>
<protein>
    <submittedName>
        <fullName evidence="1">Uncharacterized protein</fullName>
    </submittedName>
</protein>
<proteinExistence type="predicted"/>
<dbReference type="EMBL" id="JAYMGO010000008">
    <property type="protein sequence ID" value="KAL1269021.1"/>
    <property type="molecule type" value="Genomic_DNA"/>
</dbReference>